<accession>A0A4R0MPY2</accession>
<dbReference type="RefSeq" id="WP_131555018.1">
    <property type="nucleotide sequence ID" value="NZ_SJSK01000006.1"/>
</dbReference>
<gene>
    <name evidence="1" type="ORF">EZ428_20235</name>
</gene>
<organism evidence="1 2">
    <name type="scientific">Pedobacter frigiditerrae</name>
    <dbReference type="NCBI Taxonomy" id="2530452"/>
    <lineage>
        <taxon>Bacteria</taxon>
        <taxon>Pseudomonadati</taxon>
        <taxon>Bacteroidota</taxon>
        <taxon>Sphingobacteriia</taxon>
        <taxon>Sphingobacteriales</taxon>
        <taxon>Sphingobacteriaceae</taxon>
        <taxon>Pedobacter</taxon>
    </lineage>
</organism>
<proteinExistence type="predicted"/>
<dbReference type="OrthoDB" id="5518417at2"/>
<protein>
    <recommendedName>
        <fullName evidence="3">HNH endonuclease</fullName>
    </recommendedName>
</protein>
<evidence type="ECO:0000313" key="1">
    <source>
        <dbReference type="EMBL" id="TCC88054.1"/>
    </source>
</evidence>
<comment type="caution">
    <text evidence="1">The sequence shown here is derived from an EMBL/GenBank/DDBJ whole genome shotgun (WGS) entry which is preliminary data.</text>
</comment>
<dbReference type="EMBL" id="SJSK01000006">
    <property type="protein sequence ID" value="TCC88054.1"/>
    <property type="molecule type" value="Genomic_DNA"/>
</dbReference>
<dbReference type="AlphaFoldDB" id="A0A4R0MPY2"/>
<reference evidence="1 2" key="1">
    <citation type="submission" date="2019-02" db="EMBL/GenBank/DDBJ databases">
        <title>Pedobacter sp. RP-1-13 sp. nov., isolated from Arctic soil.</title>
        <authorList>
            <person name="Dahal R.H."/>
        </authorList>
    </citation>
    <scope>NUCLEOTIDE SEQUENCE [LARGE SCALE GENOMIC DNA]</scope>
    <source>
        <strain evidence="1 2">RP-1-13</strain>
    </source>
</reference>
<keyword evidence="2" id="KW-1185">Reference proteome</keyword>
<name>A0A4R0MPY2_9SPHI</name>
<dbReference type="Proteomes" id="UP000292884">
    <property type="component" value="Unassembled WGS sequence"/>
</dbReference>
<sequence length="253" mass="29342">MEGKCKLCLKEKELIKRSHLFPNFMYKGIPDEKNRMYIFSSKDLTRRKTVQTGAIDEYILCADCDNRILGQLERYANNYFYSKSYLTTSEGFEQLTPNPGVNIIACTNLDYSRFKLFLISLLWRASVTTHSMFADFKLPCEQEDQLRQSILNNEPLLETSYPCVMMTCEASDVLTDFVAVDPYKKGMVKFFINEFIYTFYWGENRLDDHTLALAIKPDNTMAIIKVSKLIWVNIRRTIIEAAIEASKSNNSKD</sequence>
<evidence type="ECO:0000313" key="2">
    <source>
        <dbReference type="Proteomes" id="UP000292884"/>
    </source>
</evidence>
<evidence type="ECO:0008006" key="3">
    <source>
        <dbReference type="Google" id="ProtNLM"/>
    </source>
</evidence>